<dbReference type="GO" id="GO:0046982">
    <property type="term" value="F:protein heterodimerization activity"/>
    <property type="evidence" value="ECO:0007669"/>
    <property type="project" value="InterPro"/>
</dbReference>
<evidence type="ECO:0000313" key="12">
    <source>
        <dbReference type="EMBL" id="OLP82241.1"/>
    </source>
</evidence>
<dbReference type="EMBL" id="LSRX01001212">
    <property type="protein sequence ID" value="OLP82241.1"/>
    <property type="molecule type" value="Genomic_DNA"/>
</dbReference>
<name>A0A1Q9CH33_SYMMI</name>
<dbReference type="Gene3D" id="1.20.120.350">
    <property type="entry name" value="Voltage-gated potassium channels. Chain C"/>
    <property type="match status" value="1"/>
</dbReference>
<dbReference type="AlphaFoldDB" id="A0A1Q9CH33"/>
<dbReference type="GO" id="GO:0000786">
    <property type="term" value="C:nucleosome"/>
    <property type="evidence" value="ECO:0007669"/>
    <property type="project" value="InterPro"/>
</dbReference>
<keyword evidence="4 10" id="KW-0812">Transmembrane</keyword>
<dbReference type="InterPro" id="IPR009072">
    <property type="entry name" value="Histone-fold"/>
</dbReference>
<gene>
    <name evidence="12" type="primary">YAH3</name>
    <name evidence="12" type="ORF">AK812_SmicGene37124</name>
</gene>
<evidence type="ECO:0000256" key="8">
    <source>
        <dbReference type="ARBA" id="ARBA00023242"/>
    </source>
</evidence>
<evidence type="ECO:0000256" key="5">
    <source>
        <dbReference type="ARBA" id="ARBA00022989"/>
    </source>
</evidence>
<evidence type="ECO:0000256" key="1">
    <source>
        <dbReference type="ARBA" id="ARBA00004123"/>
    </source>
</evidence>
<evidence type="ECO:0000256" key="6">
    <source>
        <dbReference type="ARBA" id="ARBA00023125"/>
    </source>
</evidence>
<evidence type="ECO:0000256" key="2">
    <source>
        <dbReference type="ARBA" id="ARBA00004141"/>
    </source>
</evidence>
<dbReference type="InterPro" id="IPR000164">
    <property type="entry name" value="Histone_H3/CENP-A"/>
</dbReference>
<dbReference type="InterPro" id="IPR043203">
    <property type="entry name" value="VGCC_Ca_Na"/>
</dbReference>
<dbReference type="SUPFAM" id="SSF47113">
    <property type="entry name" value="Histone-fold"/>
    <property type="match status" value="1"/>
</dbReference>
<feature type="transmembrane region" description="Helical" evidence="10">
    <location>
        <begin position="402"/>
        <end position="420"/>
    </location>
</feature>
<keyword evidence="6" id="KW-0238">DNA-binding</keyword>
<dbReference type="OrthoDB" id="420022at2759"/>
<reference evidence="12 13" key="1">
    <citation type="submission" date="2016-02" db="EMBL/GenBank/DDBJ databases">
        <title>Genome analysis of coral dinoflagellate symbionts highlights evolutionary adaptations to a symbiotic lifestyle.</title>
        <authorList>
            <person name="Aranda M."/>
            <person name="Li Y."/>
            <person name="Liew Y.J."/>
            <person name="Baumgarten S."/>
            <person name="Simakov O."/>
            <person name="Wilson M."/>
            <person name="Piel J."/>
            <person name="Ashoor H."/>
            <person name="Bougouffa S."/>
            <person name="Bajic V.B."/>
            <person name="Ryu T."/>
            <person name="Ravasi T."/>
            <person name="Bayer T."/>
            <person name="Micklem G."/>
            <person name="Kim H."/>
            <person name="Bhak J."/>
            <person name="Lajeunesse T.C."/>
            <person name="Voolstra C.R."/>
        </authorList>
    </citation>
    <scope>NUCLEOTIDE SEQUENCE [LARGE SCALE GENOMIC DNA]</scope>
    <source>
        <strain evidence="12 13">CCMP2467</strain>
    </source>
</reference>
<proteinExistence type="inferred from homology"/>
<feature type="transmembrane region" description="Helical" evidence="10">
    <location>
        <begin position="440"/>
        <end position="457"/>
    </location>
</feature>
<evidence type="ECO:0000256" key="3">
    <source>
        <dbReference type="ARBA" id="ARBA00010343"/>
    </source>
</evidence>
<dbReference type="GO" id="GO:0003677">
    <property type="term" value="F:DNA binding"/>
    <property type="evidence" value="ECO:0007669"/>
    <property type="project" value="UniProtKB-KW"/>
</dbReference>
<dbReference type="PANTHER" id="PTHR10037:SF62">
    <property type="entry name" value="SODIUM CHANNEL PROTEIN 60E"/>
    <property type="match status" value="1"/>
</dbReference>
<organism evidence="12 13">
    <name type="scientific">Symbiodinium microadriaticum</name>
    <name type="common">Dinoflagellate</name>
    <name type="synonym">Zooxanthella microadriatica</name>
    <dbReference type="NCBI Taxonomy" id="2951"/>
    <lineage>
        <taxon>Eukaryota</taxon>
        <taxon>Sar</taxon>
        <taxon>Alveolata</taxon>
        <taxon>Dinophyceae</taxon>
        <taxon>Suessiales</taxon>
        <taxon>Symbiodiniaceae</taxon>
        <taxon>Symbiodinium</taxon>
    </lineage>
</organism>
<comment type="similarity">
    <text evidence="3">Belongs to the histone H3 family.</text>
</comment>
<feature type="compositionally biased region" description="Basic and acidic residues" evidence="9">
    <location>
        <begin position="102"/>
        <end position="120"/>
    </location>
</feature>
<keyword evidence="7 10" id="KW-0472">Membrane</keyword>
<dbReference type="InterPro" id="IPR007125">
    <property type="entry name" value="H2A/H2B/H3"/>
</dbReference>
<evidence type="ECO:0000256" key="9">
    <source>
        <dbReference type="SAM" id="MobiDB-lite"/>
    </source>
</evidence>
<dbReference type="PANTHER" id="PTHR10037">
    <property type="entry name" value="VOLTAGE-GATED CATION CHANNEL CALCIUM AND SODIUM"/>
    <property type="match status" value="1"/>
</dbReference>
<comment type="subcellular location">
    <subcellularLocation>
        <location evidence="2">Membrane</location>
        <topology evidence="2">Multi-pass membrane protein</topology>
    </subcellularLocation>
    <subcellularLocation>
        <location evidence="1">Nucleus</location>
    </subcellularLocation>
</comment>
<feature type="region of interest" description="Disordered" evidence="9">
    <location>
        <begin position="1"/>
        <end position="42"/>
    </location>
</feature>
<feature type="transmembrane region" description="Helical" evidence="10">
    <location>
        <begin position="284"/>
        <end position="311"/>
    </location>
</feature>
<evidence type="ECO:0000256" key="10">
    <source>
        <dbReference type="SAM" id="Phobius"/>
    </source>
</evidence>
<dbReference type="InterPro" id="IPR027359">
    <property type="entry name" value="Volt_channel_dom_sf"/>
</dbReference>
<keyword evidence="13" id="KW-1185">Reference proteome</keyword>
<dbReference type="GO" id="GO:0001518">
    <property type="term" value="C:voltage-gated sodium channel complex"/>
    <property type="evidence" value="ECO:0007669"/>
    <property type="project" value="TreeGrafter"/>
</dbReference>
<dbReference type="GO" id="GO:0086010">
    <property type="term" value="P:membrane depolarization during action potential"/>
    <property type="evidence" value="ECO:0007669"/>
    <property type="project" value="TreeGrafter"/>
</dbReference>
<feature type="transmembrane region" description="Helical" evidence="10">
    <location>
        <begin position="237"/>
        <end position="263"/>
    </location>
</feature>
<dbReference type="GO" id="GO:0030527">
    <property type="term" value="F:structural constituent of chromatin"/>
    <property type="evidence" value="ECO:0007669"/>
    <property type="project" value="InterPro"/>
</dbReference>
<protein>
    <submittedName>
        <fullName evidence="12">Histone H3.2</fullName>
    </submittedName>
</protein>
<sequence length="834" mass="92307">MAGADATDAPSAGNTWGDARPDDGGDGSGLGGEPPRSGPSAALVQTAARVLTDAHEDQVMDVLEQVRLKARAKLAALFAQSVAEGTTRSTPSPRLVRELVDQDGDVESRSARSEENEKWKQNWTRQMRARLSSQLGDLGRSKKKTKGAVTRTLSQLVLHMVHPPKTKLEQLVDGTAFQLVVGFIIFANAVFIGIMTDVSMQNVLASPPRGDPSWFHLVNQIFASLDFVYGIDWKWNIFDFILAAYCLAEELLTGFSITYTRLLRGFRMVRVLRVIRVMRLFRELRLMVCSIIQSMVSLSWALLLLLLIIMLTCDEGMCEVVVVAKYLAGQLVRALVCTLDMTLIEDKDMGDMGQVLGSNAPKSGSAADVKKWIDNLTKMHKEAFANKLSILQKLVKEATGGYPPWIGPWLIGSPVTILILCDCRCKSFNKEKRKNVAKKWVRYLFTIIFMHGATLYFQQDSGKEDVRHALEAWYGTFHIVNGETVMVRTKKRPSAASSAVASAPVTPPVLSESESGSLSTGFYTATSENEAAAGALPSCPTPSGADGSACDFCGVLFPPGDSSQLEDKCEFCGRCVQPMRYCRDGQAWKALREPILAAEEDIETVDTWRWASEARQALKQIAEGQQKHKALRAAELFLQGNGDTTVGGNQVCYLQVEGNLSTIKDKPKKGAAFAGIEKPGIKDLGGNKLSVEFLHWRHRQKLQAFLELVPGIKAVCMTVPRQRYMRQYLKSWSSEMHCSQLAFGRLVADIVRDHRPQATTKLTTEAVACLQLAAEEYITCFLNNAWSLSLHAKRKTLMLTDLRLAQRRSQDGKKEIANCLPELPKRKRRRVEAA</sequence>
<dbReference type="GO" id="GO:0005248">
    <property type="term" value="F:voltage-gated sodium channel activity"/>
    <property type="evidence" value="ECO:0007669"/>
    <property type="project" value="TreeGrafter"/>
</dbReference>
<dbReference type="Pfam" id="PF00125">
    <property type="entry name" value="Histone"/>
    <property type="match status" value="1"/>
</dbReference>
<keyword evidence="8" id="KW-0539">Nucleus</keyword>
<evidence type="ECO:0000313" key="13">
    <source>
        <dbReference type="Proteomes" id="UP000186817"/>
    </source>
</evidence>
<comment type="caution">
    <text evidence="12">The sequence shown here is derived from an EMBL/GenBank/DDBJ whole genome shotgun (WGS) entry which is preliminary data.</text>
</comment>
<evidence type="ECO:0000259" key="11">
    <source>
        <dbReference type="Pfam" id="PF00125"/>
    </source>
</evidence>
<dbReference type="GO" id="GO:0005634">
    <property type="term" value="C:nucleus"/>
    <property type="evidence" value="ECO:0007669"/>
    <property type="project" value="UniProtKB-SubCell"/>
</dbReference>
<dbReference type="SUPFAM" id="SSF81324">
    <property type="entry name" value="Voltage-gated potassium channels"/>
    <property type="match status" value="1"/>
</dbReference>
<evidence type="ECO:0000256" key="4">
    <source>
        <dbReference type="ARBA" id="ARBA00022692"/>
    </source>
</evidence>
<evidence type="ECO:0000256" key="7">
    <source>
        <dbReference type="ARBA" id="ARBA00023136"/>
    </source>
</evidence>
<feature type="transmembrane region" description="Helical" evidence="10">
    <location>
        <begin position="176"/>
        <end position="194"/>
    </location>
</feature>
<feature type="region of interest" description="Disordered" evidence="9">
    <location>
        <begin position="102"/>
        <end position="122"/>
    </location>
</feature>
<feature type="domain" description="Core Histone H2A/H2B/H3" evidence="11">
    <location>
        <begin position="733"/>
        <end position="807"/>
    </location>
</feature>
<dbReference type="SMART" id="SM00428">
    <property type="entry name" value="H3"/>
    <property type="match status" value="1"/>
</dbReference>
<dbReference type="Gene3D" id="1.10.20.10">
    <property type="entry name" value="Histone, subunit A"/>
    <property type="match status" value="1"/>
</dbReference>
<dbReference type="Proteomes" id="UP000186817">
    <property type="component" value="Unassembled WGS sequence"/>
</dbReference>
<accession>A0A1Q9CH33</accession>
<keyword evidence="5 10" id="KW-1133">Transmembrane helix</keyword>